<dbReference type="AlphaFoldDB" id="A0AAJ1EZW9"/>
<feature type="non-terminal residue" evidence="2">
    <location>
        <position position="49"/>
    </location>
</feature>
<keyword evidence="1" id="KW-0472">Membrane</keyword>
<keyword evidence="1" id="KW-1133">Transmembrane helix</keyword>
<organism evidence="2 3">
    <name type="scientific">Shewanella zhuhaiensis</name>
    <dbReference type="NCBI Taxonomy" id="2919576"/>
    <lineage>
        <taxon>Bacteria</taxon>
        <taxon>Pseudomonadati</taxon>
        <taxon>Pseudomonadota</taxon>
        <taxon>Gammaproteobacteria</taxon>
        <taxon>Alteromonadales</taxon>
        <taxon>Shewanellaceae</taxon>
        <taxon>Shewanella</taxon>
    </lineage>
</organism>
<sequence>MATAPSPSVAATQVGDGAGNFRFALASLTTLFFMWGFITCLNDILIPHL</sequence>
<protein>
    <submittedName>
        <fullName evidence="2">Glucose/galactose MFS transporter</fullName>
    </submittedName>
</protein>
<proteinExistence type="predicted"/>
<accession>A0AAJ1EZW9</accession>
<dbReference type="Gene3D" id="1.20.1250.20">
    <property type="entry name" value="MFS general substrate transporter like domains"/>
    <property type="match status" value="1"/>
</dbReference>
<dbReference type="EMBL" id="JAKUDL010000012">
    <property type="protein sequence ID" value="MCH4296554.1"/>
    <property type="molecule type" value="Genomic_DNA"/>
</dbReference>
<keyword evidence="3" id="KW-1185">Reference proteome</keyword>
<evidence type="ECO:0000313" key="3">
    <source>
        <dbReference type="Proteomes" id="UP001297581"/>
    </source>
</evidence>
<feature type="transmembrane region" description="Helical" evidence="1">
    <location>
        <begin position="23"/>
        <end position="46"/>
    </location>
</feature>
<gene>
    <name evidence="2" type="ORF">MJ923_19800</name>
</gene>
<name>A0AAJ1EZW9_9GAMM</name>
<reference evidence="2 3" key="1">
    <citation type="submission" date="2022-02" db="EMBL/GenBank/DDBJ databases">
        <title>The genome sequence of Shewanella sp. 3B26.</title>
        <authorList>
            <person name="Du J."/>
        </authorList>
    </citation>
    <scope>NUCLEOTIDE SEQUENCE [LARGE SCALE GENOMIC DNA]</scope>
    <source>
        <strain evidence="2 3">3B26</strain>
    </source>
</reference>
<dbReference type="InterPro" id="IPR036259">
    <property type="entry name" value="MFS_trans_sf"/>
</dbReference>
<comment type="caution">
    <text evidence="2">The sequence shown here is derived from an EMBL/GenBank/DDBJ whole genome shotgun (WGS) entry which is preliminary data.</text>
</comment>
<evidence type="ECO:0000313" key="2">
    <source>
        <dbReference type="EMBL" id="MCH4296554.1"/>
    </source>
</evidence>
<keyword evidence="1" id="KW-0812">Transmembrane</keyword>
<dbReference type="Proteomes" id="UP001297581">
    <property type="component" value="Unassembled WGS sequence"/>
</dbReference>
<evidence type="ECO:0000256" key="1">
    <source>
        <dbReference type="SAM" id="Phobius"/>
    </source>
</evidence>